<proteinExistence type="predicted"/>
<dbReference type="AlphaFoldDB" id="A0A927CG72"/>
<dbReference type="Proteomes" id="UP000639396">
    <property type="component" value="Unassembled WGS sequence"/>
</dbReference>
<evidence type="ECO:0000313" key="1">
    <source>
        <dbReference type="EMBL" id="MBD2865376.1"/>
    </source>
</evidence>
<name>A0A927CG72_9BACL</name>
<reference evidence="1" key="1">
    <citation type="submission" date="2020-09" db="EMBL/GenBank/DDBJ databases">
        <title>A novel bacterium of genus Paenibacillus, isolated from South China Sea.</title>
        <authorList>
            <person name="Huang H."/>
            <person name="Mo K."/>
            <person name="Hu Y."/>
        </authorList>
    </citation>
    <scope>NUCLEOTIDE SEQUENCE</scope>
    <source>
        <strain evidence="1">IB182363</strain>
    </source>
</reference>
<dbReference type="RefSeq" id="WP_190930995.1">
    <property type="nucleotide sequence ID" value="NZ_JACXJA010000041.1"/>
</dbReference>
<accession>A0A927CG72</accession>
<dbReference type="Gene3D" id="3.40.630.30">
    <property type="match status" value="1"/>
</dbReference>
<dbReference type="SUPFAM" id="SSF55729">
    <property type="entry name" value="Acyl-CoA N-acyltransferases (Nat)"/>
    <property type="match status" value="1"/>
</dbReference>
<comment type="caution">
    <text evidence="1">The sequence shown here is derived from an EMBL/GenBank/DDBJ whole genome shotgun (WGS) entry which is preliminary data.</text>
</comment>
<dbReference type="EMBL" id="JACXJA010000041">
    <property type="protein sequence ID" value="MBD2865376.1"/>
    <property type="molecule type" value="Genomic_DNA"/>
</dbReference>
<keyword evidence="2" id="KW-1185">Reference proteome</keyword>
<protein>
    <recommendedName>
        <fullName evidence="3">N-acetyltransferase domain-containing protein</fullName>
    </recommendedName>
</protein>
<organism evidence="1 2">
    <name type="scientific">Paenibacillus oceani</name>
    <dbReference type="NCBI Taxonomy" id="2772510"/>
    <lineage>
        <taxon>Bacteria</taxon>
        <taxon>Bacillati</taxon>
        <taxon>Bacillota</taxon>
        <taxon>Bacilli</taxon>
        <taxon>Bacillales</taxon>
        <taxon>Paenibacillaceae</taxon>
        <taxon>Paenibacillus</taxon>
    </lineage>
</organism>
<dbReference type="InterPro" id="IPR016181">
    <property type="entry name" value="Acyl_CoA_acyltransferase"/>
</dbReference>
<evidence type="ECO:0008006" key="3">
    <source>
        <dbReference type="Google" id="ProtNLM"/>
    </source>
</evidence>
<sequence>MTMQCKRCTTDDDFAKVCVFVLDHKHDLHRSFYTLDMVEILYTYLTQGHLVFVEDTNNQVIGATAYYHGTPERDFQDKDIAFLDMAVADKAYRGTRLFLTGLQYTVNQIAQLHPEVQEIRLAALADNPYLRRLYSKFTDTSYSREGTELEQLVFCVKINKLQGILNKYGKV</sequence>
<gene>
    <name evidence="1" type="ORF">IDH45_25670</name>
</gene>
<evidence type="ECO:0000313" key="2">
    <source>
        <dbReference type="Proteomes" id="UP000639396"/>
    </source>
</evidence>